<dbReference type="PROSITE" id="PS50817">
    <property type="entry name" value="INTEIN_N_TER"/>
    <property type="match status" value="1"/>
</dbReference>
<dbReference type="GO" id="GO:0016539">
    <property type="term" value="P:intein-mediated protein splicing"/>
    <property type="evidence" value="ECO:0007669"/>
    <property type="project" value="InterPro"/>
</dbReference>
<dbReference type="InterPro" id="IPR036844">
    <property type="entry name" value="Hint_dom_sf"/>
</dbReference>
<name>A0A2H0KB10_9BACT</name>
<dbReference type="Gene3D" id="2.170.16.10">
    <property type="entry name" value="Hedgehog/Intein (Hint) domain"/>
    <property type="match status" value="2"/>
</dbReference>
<sequence length="1689" mass="177767">MFNIKPTTKTILKSALILISVAIGLSLISLSPAQAAVNQAVSFRGKITETGGTAVSNGTYDLSFALYTTATSSSSIWSEDLTAANRFSATISSSVADTGVIIYTYTGDTNEDTVKVGQYLTNADNDEASLIVDINTNDNTITVTNEYTAWTATANINNRPRVDGSILDEALGSVSSLASVNFDQVLYLEITFNSETMRPRKLITSTAQALNADKLDNLDSSEFAAISSNRSITGYWDIMNIFAISTSSATSTALTVTQSGVGDIVNIFDGADEIFSILDGGNIGIASSSPWGLFSIDPDDINGPQFVIGSSTGTNLILDQNGYLGIGTTSPSFKLSVSGAIYSDTGFRLPDGTIIDDVGDLGKWTTSGSDIYYSTGSVGIGTTSPMSKLSVTATANQLTLAYDNDNYTDITTNSAGNLIITPTGGLLGIGTSTPYANLSINHDDGQIALAIGSSSAISMILDQNGYLGIGTSTPTASLSTSGLIYIGGTGTSTIENNLTILGGLKIGEGSLYLNNNSISNLSGNLILQPNSGYVGIGTSTPQAALHIGTASTTSLSTFDDSLFISGQLEVLGNAYLGPMGFAVDSGIVSWVDMSVTSAVPVGVIESYKIKIDGNDLLIIYSESDGAGGIQNDRIGVATSTPWANLSINQDNGETALSIGSSTGTSLVLDQNGYLGLGTTTPARQLSADGLMYIGGTGTSTIENNLAILGGLQVGNSSLYIDSDSIENTSGNLTLQPNSGYVGIGTTTPYANLSVNQTDNQIAFAVGSSTATSFIIDQNGYVGIGTENPAQKLHVEGQCVTGDTLLPILTSEEFSIINSQFSNNNQNPNGQNIKNSEIENLLKIENWQLKIKPIVDVRIGDYVLSLNEKTGQLAPAKIKGLLDMGVKPIYKITTEDGKTIRTTGNHPYLVKTNLFNLFRVIKESQVDHDQENQTRDNIKDNVDIEHKKSKLVLSAASGNKINYNGENAYSDVENKKIIHKFLSGVNLSPRVNSRAAENKPTKSEIILVSPPALSGKKNPTTVAAITSLAKSSRNSDVRSSWLFDSLEDLNINSNYYPQVNNNIQRTQLSNSAHWVKVVYLSVGDEIAVSDNEIKGVEFIKIKRITLLPPEQVYDIEVEGTHNFVANGIIAHNTYIQGNTGIGTSSPMSKLSVTATNNQLTLAYDDNNYTNITTNSLGNLIITPAGGNVGIGTTTPWANLSVNQDDNQIAFAVGSSTATSFIIDQNGYVGIGTSTPTQKLSVDGLMYIGGTGTSTIENNLEILGALKIGASSLYLDSDSIENLTGSLILQPTGGYVGIGTSTPYANLSVNHDDNQIAFAVGSSTATSFIIDQNGYVGIGTSTPTQKLSTDGLMYIGGTGTSTIENNLEILGGLKVGANSLYLNSNSISNLSGDLILQPNSGGVGIGTVSLGNAKFKIAGDGTVVSITDSYDDQTKIASLENTEISAGALKLAAWACGDTLVDARDSKEYATVYITGADQCWMAEHINIGTMLCPGETICATNQTDNGTIEKYCYQGSEANCTSDGGLYQWNETMQYAASCNGTGAPPNDACASPVQGICPTGWHIPSHYEYTTLEKNVGSNPNAFLYDESDAGWRGTDEGGNLKGTTICGSYPCWNSPNIGATNSSGFTAWAAGYRLTVGSFGFRGTRTYFWSSLEGGSSAWSRALYSGSASVARDALDKLFGFSVRCIKD</sequence>
<dbReference type="Proteomes" id="UP000229342">
    <property type="component" value="Unassembled WGS sequence"/>
</dbReference>
<feature type="chain" id="PRO_5013829854" description="Hint domain-containing protein" evidence="3">
    <location>
        <begin position="36"/>
        <end position="1689"/>
    </location>
</feature>
<dbReference type="InterPro" id="IPR011871">
    <property type="entry name" value="Fib_succ_major"/>
</dbReference>
<protein>
    <recommendedName>
        <fullName evidence="4">Hint domain-containing protein</fullName>
    </recommendedName>
</protein>
<dbReference type="InterPro" id="IPR030934">
    <property type="entry name" value="Intein_C"/>
</dbReference>
<dbReference type="InterPro" id="IPR003586">
    <property type="entry name" value="Hint_dom_C"/>
</dbReference>
<feature type="domain" description="Hint" evidence="4">
    <location>
        <begin position="1092"/>
        <end position="1137"/>
    </location>
</feature>
<evidence type="ECO:0000256" key="1">
    <source>
        <dbReference type="ARBA" id="ARBA00022813"/>
    </source>
</evidence>
<keyword evidence="3" id="KW-0732">Signal</keyword>
<dbReference type="PRINTS" id="PR00379">
    <property type="entry name" value="INTEIN"/>
</dbReference>
<dbReference type="SMART" id="SM00305">
    <property type="entry name" value="HintC"/>
    <property type="match status" value="1"/>
</dbReference>
<dbReference type="InterPro" id="IPR006142">
    <property type="entry name" value="INTEIN"/>
</dbReference>
<accession>A0A2H0KB10</accession>
<dbReference type="SUPFAM" id="SSF51294">
    <property type="entry name" value="Hedgehog/intein (Hint) domain"/>
    <property type="match status" value="1"/>
</dbReference>
<dbReference type="InterPro" id="IPR006141">
    <property type="entry name" value="Intein_N"/>
</dbReference>
<evidence type="ECO:0000313" key="5">
    <source>
        <dbReference type="EMBL" id="PIQ68448.1"/>
    </source>
</evidence>
<comment type="caution">
    <text evidence="5">The sequence shown here is derived from an EMBL/GenBank/DDBJ whole genome shotgun (WGS) entry which is preliminary data.</text>
</comment>
<evidence type="ECO:0000259" key="4">
    <source>
        <dbReference type="SMART" id="SM00305"/>
    </source>
</evidence>
<dbReference type="Pfam" id="PF14890">
    <property type="entry name" value="Intein_splicing"/>
    <property type="match status" value="1"/>
</dbReference>
<feature type="signal peptide" evidence="3">
    <location>
        <begin position="1"/>
        <end position="35"/>
    </location>
</feature>
<dbReference type="NCBIfam" id="TIGR01443">
    <property type="entry name" value="intein_Cterm"/>
    <property type="match status" value="1"/>
</dbReference>
<organism evidence="5 6">
    <name type="scientific">Candidatus Taylorbacteria bacterium CG11_big_fil_rev_8_21_14_0_20_46_11</name>
    <dbReference type="NCBI Taxonomy" id="1975025"/>
    <lineage>
        <taxon>Bacteria</taxon>
        <taxon>Candidatus Tayloriibacteriota</taxon>
    </lineage>
</organism>
<keyword evidence="2" id="KW-0651">Protein splicing</keyword>
<dbReference type="Pfam" id="PF09603">
    <property type="entry name" value="Fib_succ_major"/>
    <property type="match status" value="1"/>
</dbReference>
<dbReference type="EMBL" id="PCVG01000051">
    <property type="protein sequence ID" value="PIQ68448.1"/>
    <property type="molecule type" value="Genomic_DNA"/>
</dbReference>
<reference evidence="5 6" key="1">
    <citation type="submission" date="2017-09" db="EMBL/GenBank/DDBJ databases">
        <title>Depth-based differentiation of microbial function through sediment-hosted aquifers and enrichment of novel symbionts in the deep terrestrial subsurface.</title>
        <authorList>
            <person name="Probst A.J."/>
            <person name="Ladd B."/>
            <person name="Jarett J.K."/>
            <person name="Geller-Mcgrath D.E."/>
            <person name="Sieber C.M."/>
            <person name="Emerson J.B."/>
            <person name="Anantharaman K."/>
            <person name="Thomas B.C."/>
            <person name="Malmstrom R."/>
            <person name="Stieglmeier M."/>
            <person name="Klingl A."/>
            <person name="Woyke T."/>
            <person name="Ryan C.M."/>
            <person name="Banfield J.F."/>
        </authorList>
    </citation>
    <scope>NUCLEOTIDE SEQUENCE [LARGE SCALE GENOMIC DNA]</scope>
    <source>
        <strain evidence="5">CG11_big_fil_rev_8_21_14_0_20_46_11</strain>
    </source>
</reference>
<gene>
    <name evidence="5" type="ORF">COV91_04025</name>
</gene>
<keyword evidence="1" id="KW-0068">Autocatalytic cleavage</keyword>
<evidence type="ECO:0000256" key="3">
    <source>
        <dbReference type="SAM" id="SignalP"/>
    </source>
</evidence>
<proteinExistence type="predicted"/>
<evidence type="ECO:0000313" key="6">
    <source>
        <dbReference type="Proteomes" id="UP000229342"/>
    </source>
</evidence>
<dbReference type="PROSITE" id="PS50818">
    <property type="entry name" value="INTEIN_C_TER"/>
    <property type="match status" value="1"/>
</dbReference>
<dbReference type="CDD" id="cd00081">
    <property type="entry name" value="Hint"/>
    <property type="match status" value="2"/>
</dbReference>
<evidence type="ECO:0000256" key="2">
    <source>
        <dbReference type="ARBA" id="ARBA00023000"/>
    </source>
</evidence>
<dbReference type="NCBIfam" id="TIGR02145">
    <property type="entry name" value="Fib_succ_major"/>
    <property type="match status" value="1"/>
</dbReference>